<name>A0A3A4ZDS6_UNCKA</name>
<comment type="caution">
    <text evidence="2">The sequence shown here is derived from an EMBL/GenBank/DDBJ whole genome shotgun (WGS) entry which is preliminary data.</text>
</comment>
<evidence type="ECO:0000313" key="2">
    <source>
        <dbReference type="EMBL" id="RJR27353.1"/>
    </source>
</evidence>
<dbReference type="EMBL" id="QZJF01000012">
    <property type="protein sequence ID" value="RJR27353.1"/>
    <property type="molecule type" value="Genomic_DNA"/>
</dbReference>
<evidence type="ECO:0000256" key="1">
    <source>
        <dbReference type="SAM" id="Phobius"/>
    </source>
</evidence>
<reference evidence="2 3" key="1">
    <citation type="journal article" date="2017" name="ISME J.">
        <title>Energy and carbon metabolisms in a deep terrestrial subsurface fluid microbial community.</title>
        <authorList>
            <person name="Momper L."/>
            <person name="Jungbluth S.P."/>
            <person name="Lee M.D."/>
            <person name="Amend J.P."/>
        </authorList>
    </citation>
    <scope>NUCLEOTIDE SEQUENCE [LARGE SCALE GENOMIC DNA]</scope>
    <source>
        <strain evidence="2">SURF_46</strain>
    </source>
</reference>
<keyword evidence="1" id="KW-1133">Transmembrane helix</keyword>
<keyword evidence="1" id="KW-0812">Transmembrane</keyword>
<keyword evidence="1" id="KW-0472">Membrane</keyword>
<accession>A0A3A4ZDS6</accession>
<feature type="transmembrane region" description="Helical" evidence="1">
    <location>
        <begin position="7"/>
        <end position="25"/>
    </location>
</feature>
<proteinExistence type="predicted"/>
<gene>
    <name evidence="2" type="ORF">C4561_02250</name>
</gene>
<evidence type="ECO:0000313" key="3">
    <source>
        <dbReference type="Proteomes" id="UP000265540"/>
    </source>
</evidence>
<dbReference type="Proteomes" id="UP000265540">
    <property type="component" value="Unassembled WGS sequence"/>
</dbReference>
<sequence length="145" mass="16299">MKQLFKSFLIIFVILFLIYYWFLYIDIKEKCVFVLVPTFQPSNLSTKETINFLKESSAEEYKNLCIHVSAINKNPACGGFDGGCYEPNKTRTIYVGNDQNNIALAAAILVHETCHAIQGQKGLPLAEGECYAAGSHYLNSITDLY</sequence>
<protein>
    <submittedName>
        <fullName evidence="2">Uncharacterized protein</fullName>
    </submittedName>
</protein>
<organism evidence="2 3">
    <name type="scientific">candidate division WWE3 bacterium</name>
    <dbReference type="NCBI Taxonomy" id="2053526"/>
    <lineage>
        <taxon>Bacteria</taxon>
        <taxon>Katanobacteria</taxon>
    </lineage>
</organism>
<dbReference type="AlphaFoldDB" id="A0A3A4ZDS6"/>